<proteinExistence type="predicted"/>
<gene>
    <name evidence="1" type="ORF">Ga0074115_10261</name>
    <name evidence="2" type="ORF">Ga0076813_14987</name>
</gene>
<comment type="caution">
    <text evidence="1">The sequence shown here is derived from an EMBL/GenBank/DDBJ whole genome shotgun (WGS) entry which is preliminary data.</text>
</comment>
<dbReference type="PANTHER" id="PTHR38765:SF1">
    <property type="entry name" value="DUF484 DOMAIN-CONTAINING PROTEIN"/>
    <property type="match status" value="1"/>
</dbReference>
<reference evidence="3 4" key="1">
    <citation type="submission" date="2015-11" db="EMBL/GenBank/DDBJ databases">
        <title>The genome of Candidatus Endoriftia persephone in Ridgeia piscesae and population structure of the North Eastern Pacific vestimentiferan symbionts.</title>
        <authorList>
            <person name="Perez M."/>
            <person name="Juniper K.S."/>
        </authorList>
    </citation>
    <scope>NUCLEOTIDE SEQUENCE [LARGE SCALE GENOMIC DNA]</scope>
    <source>
        <strain evidence="2">Ind10</strain>
        <strain evidence="1">Ind11</strain>
    </source>
</reference>
<sequence>MSQQANQPDTPASLESEAAVIEYLKNHPDFFNRHPEALSELEIPHQSGAAVSLIERQVESLRTQVHGYQTRLDELIAVGRDNDQLQQKLHRLTLALIDAVTFEEVLTALEDELHGDFKADAVELRLFSNPHLTDHYGEENPKLSATFDSFFKKSAPVCGTLEQEQLAFIFGTEGKDIASAALIPLNSDGVLGLLAIGSRDADRFAPHHGTDFLARLGDVIGRTLQAVSLPGL</sequence>
<evidence type="ECO:0008006" key="5">
    <source>
        <dbReference type="Google" id="ProtNLM"/>
    </source>
</evidence>
<dbReference type="Pfam" id="PF04340">
    <property type="entry name" value="DUF484"/>
    <property type="match status" value="1"/>
</dbReference>
<evidence type="ECO:0000313" key="3">
    <source>
        <dbReference type="Proteomes" id="UP000051276"/>
    </source>
</evidence>
<organism evidence="1 4">
    <name type="scientific">endosymbiont of Ridgeia piscesae</name>
    <dbReference type="NCBI Taxonomy" id="54398"/>
    <lineage>
        <taxon>Bacteria</taxon>
        <taxon>Pseudomonadati</taxon>
        <taxon>Pseudomonadota</taxon>
        <taxon>Gammaproteobacteria</taxon>
        <taxon>sulfur-oxidizing symbionts</taxon>
    </lineage>
</organism>
<evidence type="ECO:0000313" key="4">
    <source>
        <dbReference type="Proteomes" id="UP000051634"/>
    </source>
</evidence>
<protein>
    <recommendedName>
        <fullName evidence="5">DUF484 domain-containing protein</fullName>
    </recommendedName>
</protein>
<keyword evidence="4" id="KW-1185">Reference proteome</keyword>
<accession>A0A0T5YTQ7</accession>
<name>A0A0T5YTQ7_9GAMM</name>
<evidence type="ECO:0000313" key="1">
    <source>
        <dbReference type="EMBL" id="KRT53959.1"/>
    </source>
</evidence>
<dbReference type="OrthoDB" id="8525200at2"/>
<dbReference type="PANTHER" id="PTHR38765">
    <property type="entry name" value="DUF484 DOMAIN-CONTAINING PROTEIN"/>
    <property type="match status" value="1"/>
</dbReference>
<dbReference type="InterPro" id="IPR007435">
    <property type="entry name" value="DUF484"/>
</dbReference>
<dbReference type="SUPFAM" id="SSF55781">
    <property type="entry name" value="GAF domain-like"/>
    <property type="match status" value="1"/>
</dbReference>
<dbReference type="STRING" id="54398.Ga0074115_10261"/>
<dbReference type="Proteomes" id="UP000051276">
    <property type="component" value="Unassembled WGS sequence"/>
</dbReference>
<dbReference type="RefSeq" id="WP_057955684.1">
    <property type="nucleotide sequence ID" value="NZ_KQ556888.1"/>
</dbReference>
<evidence type="ECO:0000313" key="2">
    <source>
        <dbReference type="EMBL" id="KRT59166.1"/>
    </source>
</evidence>
<dbReference type="Proteomes" id="UP000051634">
    <property type="component" value="Unassembled WGS sequence"/>
</dbReference>
<dbReference type="InterPro" id="IPR029016">
    <property type="entry name" value="GAF-like_dom_sf"/>
</dbReference>
<dbReference type="Gene3D" id="3.30.450.40">
    <property type="match status" value="1"/>
</dbReference>
<dbReference type="EMBL" id="LDXT01000094">
    <property type="protein sequence ID" value="KRT53959.1"/>
    <property type="molecule type" value="Genomic_DNA"/>
</dbReference>
<dbReference type="AlphaFoldDB" id="A0A0T5YTQ7"/>
<dbReference type="EMBL" id="LMXI01000196">
    <property type="protein sequence ID" value="KRT59166.1"/>
    <property type="molecule type" value="Genomic_DNA"/>
</dbReference>